<reference evidence="1 2" key="1">
    <citation type="submission" date="2019-03" db="EMBL/GenBank/DDBJ databases">
        <title>Genomic Encyclopedia of Archaeal and Bacterial Type Strains, Phase II (KMG-II): from individual species to whole genera.</title>
        <authorList>
            <person name="Goeker M."/>
        </authorList>
    </citation>
    <scope>NUCLEOTIDE SEQUENCE [LARGE SCALE GENOMIC DNA]</scope>
    <source>
        <strain evidence="1 2">DSM 15388</strain>
    </source>
</reference>
<proteinExistence type="predicted"/>
<evidence type="ECO:0000313" key="1">
    <source>
        <dbReference type="EMBL" id="TCS44081.1"/>
    </source>
</evidence>
<dbReference type="InterPro" id="IPR050484">
    <property type="entry name" value="Transf_Hexapept/Carb_Anhydrase"/>
</dbReference>
<dbReference type="Gene3D" id="2.160.10.10">
    <property type="entry name" value="Hexapeptide repeat proteins"/>
    <property type="match status" value="1"/>
</dbReference>
<dbReference type="PANTHER" id="PTHR13061:SF56">
    <property type="entry name" value="PROTEIN YRDA"/>
    <property type="match status" value="1"/>
</dbReference>
<dbReference type="SUPFAM" id="SSF51161">
    <property type="entry name" value="Trimeric LpxA-like enzymes"/>
    <property type="match status" value="1"/>
</dbReference>
<organism evidence="1 2">
    <name type="scientific">Reinekea marinisedimentorum</name>
    <dbReference type="NCBI Taxonomy" id="230495"/>
    <lineage>
        <taxon>Bacteria</taxon>
        <taxon>Pseudomonadati</taxon>
        <taxon>Pseudomonadota</taxon>
        <taxon>Gammaproteobacteria</taxon>
        <taxon>Oceanospirillales</taxon>
        <taxon>Saccharospirillaceae</taxon>
        <taxon>Reinekea</taxon>
    </lineage>
</organism>
<name>A0A4R3IC43_9GAMM</name>
<dbReference type="Proteomes" id="UP000295793">
    <property type="component" value="Unassembled WGS sequence"/>
</dbReference>
<dbReference type="InterPro" id="IPR011004">
    <property type="entry name" value="Trimer_LpxA-like_sf"/>
</dbReference>
<dbReference type="PANTHER" id="PTHR13061">
    <property type="entry name" value="DYNACTIN SUBUNIT P25"/>
    <property type="match status" value="1"/>
</dbReference>
<dbReference type="EMBL" id="SLZR01000001">
    <property type="protein sequence ID" value="TCS44081.1"/>
    <property type="molecule type" value="Genomic_DNA"/>
</dbReference>
<dbReference type="Pfam" id="PF00132">
    <property type="entry name" value="Hexapep"/>
    <property type="match status" value="1"/>
</dbReference>
<comment type="caution">
    <text evidence="1">The sequence shown here is derived from an EMBL/GenBank/DDBJ whole genome shotgun (WGS) entry which is preliminary data.</text>
</comment>
<accession>A0A4R3IC43</accession>
<dbReference type="AlphaFoldDB" id="A0A4R3IC43"/>
<sequence length="181" mass="19439">MAIYEFNGHQPRLAERVLVSKESCVIGDVEIGSDSSVWPGAVIRGDMHSIRIGERTSVQDGCVLHITHASAYNPGGYPLLIGDDVIIGHKVCLHGCTIGNEVLIGIGAIVLDGATVEDQVIIAAGALVPPGKRLRSGYMYKGSPVVEARPLTEKEKSYFKYSAGNYVKLKDEYCSQGFSVC</sequence>
<evidence type="ECO:0000313" key="2">
    <source>
        <dbReference type="Proteomes" id="UP000295793"/>
    </source>
</evidence>
<protein>
    <submittedName>
        <fullName evidence="1">Carbonic anhydrase/acetyltransferase-like protein (Isoleucine patch superfamily)</fullName>
    </submittedName>
</protein>
<dbReference type="GO" id="GO:0016740">
    <property type="term" value="F:transferase activity"/>
    <property type="evidence" value="ECO:0007669"/>
    <property type="project" value="UniProtKB-KW"/>
</dbReference>
<dbReference type="CDD" id="cd04645">
    <property type="entry name" value="LbH_gamma_CA_like"/>
    <property type="match status" value="1"/>
</dbReference>
<dbReference type="InterPro" id="IPR001451">
    <property type="entry name" value="Hexapep"/>
</dbReference>
<keyword evidence="2" id="KW-1185">Reference proteome</keyword>
<gene>
    <name evidence="1" type="ORF">BCF53_101424</name>
</gene>
<dbReference type="InterPro" id="IPR047324">
    <property type="entry name" value="LbH_gamma_CA-like"/>
</dbReference>
<dbReference type="OrthoDB" id="9803036at2"/>
<keyword evidence="1" id="KW-0808">Transferase</keyword>